<dbReference type="InterPro" id="IPR019815">
    <property type="entry name" value="Translation_initiation_fac_3_C"/>
</dbReference>
<dbReference type="GO" id="GO:0005737">
    <property type="term" value="C:cytoplasm"/>
    <property type="evidence" value="ECO:0007669"/>
    <property type="project" value="UniProtKB-ARBA"/>
</dbReference>
<evidence type="ECO:0000313" key="7">
    <source>
        <dbReference type="EMBL" id="OHA63763.1"/>
    </source>
</evidence>
<keyword evidence="2 7" id="KW-0396">Initiation factor</keyword>
<dbReference type="Gene3D" id="3.30.110.10">
    <property type="entry name" value="Translation initiation factor 3 (IF-3), C-terminal domain"/>
    <property type="match status" value="1"/>
</dbReference>
<accession>A0A1G2QTB4</accession>
<evidence type="ECO:0000259" key="6">
    <source>
        <dbReference type="Pfam" id="PF05198"/>
    </source>
</evidence>
<dbReference type="SUPFAM" id="SSF54364">
    <property type="entry name" value="Translation initiation factor IF3, N-terminal domain"/>
    <property type="match status" value="1"/>
</dbReference>
<evidence type="ECO:0000313" key="8">
    <source>
        <dbReference type="Proteomes" id="UP000178170"/>
    </source>
</evidence>
<dbReference type="Pfam" id="PF00707">
    <property type="entry name" value="IF3_C"/>
    <property type="match status" value="1"/>
</dbReference>
<dbReference type="NCBIfam" id="TIGR00168">
    <property type="entry name" value="infC"/>
    <property type="match status" value="1"/>
</dbReference>
<dbReference type="PANTHER" id="PTHR10938:SF0">
    <property type="entry name" value="TRANSLATION INITIATION FACTOR IF-3, MITOCHONDRIAL"/>
    <property type="match status" value="1"/>
</dbReference>
<keyword evidence="3" id="KW-0648">Protein biosynthesis</keyword>
<gene>
    <name evidence="7" type="ORF">A2843_02885</name>
</gene>
<comment type="similarity">
    <text evidence="1">Belongs to the IF-3 family.</text>
</comment>
<dbReference type="Proteomes" id="UP000178170">
    <property type="component" value="Unassembled WGS sequence"/>
</dbReference>
<proteinExistence type="inferred from homology"/>
<dbReference type="InterPro" id="IPR036787">
    <property type="entry name" value="T_IF-3_N_sf"/>
</dbReference>
<dbReference type="InterPro" id="IPR001288">
    <property type="entry name" value="Translation_initiation_fac_3"/>
</dbReference>
<dbReference type="PANTHER" id="PTHR10938">
    <property type="entry name" value="TRANSLATION INITIATION FACTOR IF-3"/>
    <property type="match status" value="1"/>
</dbReference>
<evidence type="ECO:0000259" key="5">
    <source>
        <dbReference type="Pfam" id="PF00707"/>
    </source>
</evidence>
<dbReference type="Gene3D" id="3.10.20.80">
    <property type="entry name" value="Translation initiation factor 3 (IF-3), N-terminal domain"/>
    <property type="match status" value="1"/>
</dbReference>
<dbReference type="AlphaFoldDB" id="A0A1G2QTB4"/>
<dbReference type="InterPro" id="IPR036788">
    <property type="entry name" value="T_IF-3_C_sf"/>
</dbReference>
<dbReference type="Pfam" id="PF05198">
    <property type="entry name" value="IF3_N"/>
    <property type="match status" value="1"/>
</dbReference>
<evidence type="ECO:0000256" key="1">
    <source>
        <dbReference type="ARBA" id="ARBA00005439"/>
    </source>
</evidence>
<protein>
    <recommendedName>
        <fullName evidence="4">Translation initiation factor IF-3</fullName>
    </recommendedName>
</protein>
<evidence type="ECO:0000256" key="2">
    <source>
        <dbReference type="ARBA" id="ARBA00022540"/>
    </source>
</evidence>
<comment type="caution">
    <text evidence="7">The sequence shown here is derived from an EMBL/GenBank/DDBJ whole genome shotgun (WGS) entry which is preliminary data.</text>
</comment>
<dbReference type="GO" id="GO:0043022">
    <property type="term" value="F:ribosome binding"/>
    <property type="evidence" value="ECO:0007669"/>
    <property type="project" value="TreeGrafter"/>
</dbReference>
<feature type="domain" description="Translation initiation factor 3 N-terminal" evidence="6">
    <location>
        <begin position="3"/>
        <end position="71"/>
    </location>
</feature>
<organism evidence="7 8">
    <name type="scientific">Candidatus Wildermuthbacteria bacterium RIFCSPHIGHO2_01_FULL_48_27b</name>
    <dbReference type="NCBI Taxonomy" id="1802447"/>
    <lineage>
        <taxon>Bacteria</taxon>
        <taxon>Candidatus Wildermuthiibacteriota</taxon>
    </lineage>
</organism>
<dbReference type="SUPFAM" id="SSF55200">
    <property type="entry name" value="Translation initiation factor IF3, C-terminal domain"/>
    <property type="match status" value="1"/>
</dbReference>
<feature type="domain" description="Translation initiation factor 3 C-terminal" evidence="5">
    <location>
        <begin position="79"/>
        <end position="159"/>
    </location>
</feature>
<evidence type="ECO:0000256" key="4">
    <source>
        <dbReference type="NCBIfam" id="TIGR00168"/>
    </source>
</evidence>
<dbReference type="GO" id="GO:0032790">
    <property type="term" value="P:ribosome disassembly"/>
    <property type="evidence" value="ECO:0007669"/>
    <property type="project" value="TreeGrafter"/>
</dbReference>
<dbReference type="EMBL" id="MHTS01000027">
    <property type="protein sequence ID" value="OHA63763.1"/>
    <property type="molecule type" value="Genomic_DNA"/>
</dbReference>
<name>A0A1G2QTB4_9BACT</name>
<sequence>MYINNQIRATEVRLIDETGKQLGVLPLAEALNLAKERGFDLIQVTERLEPPVCKLGDYGKYLYQQEKKAKETKKQDSGELKEIRLTFTISSHDLETRAKQAEKFLQKGNRVRITLRLRGRQNALEGYAKEKIEKFMEALAARISVKKERELKKEPRGLSIIVVKS</sequence>
<dbReference type="InterPro" id="IPR019814">
    <property type="entry name" value="Translation_initiation_fac_3_N"/>
</dbReference>
<evidence type="ECO:0000256" key="3">
    <source>
        <dbReference type="ARBA" id="ARBA00022917"/>
    </source>
</evidence>
<reference evidence="7 8" key="1">
    <citation type="journal article" date="2016" name="Nat. Commun.">
        <title>Thousands of microbial genomes shed light on interconnected biogeochemical processes in an aquifer system.</title>
        <authorList>
            <person name="Anantharaman K."/>
            <person name="Brown C.T."/>
            <person name="Hug L.A."/>
            <person name="Sharon I."/>
            <person name="Castelle C.J."/>
            <person name="Probst A.J."/>
            <person name="Thomas B.C."/>
            <person name="Singh A."/>
            <person name="Wilkins M.J."/>
            <person name="Karaoz U."/>
            <person name="Brodie E.L."/>
            <person name="Williams K.H."/>
            <person name="Hubbard S.S."/>
            <person name="Banfield J.F."/>
        </authorList>
    </citation>
    <scope>NUCLEOTIDE SEQUENCE [LARGE SCALE GENOMIC DNA]</scope>
</reference>
<dbReference type="GO" id="GO:0003743">
    <property type="term" value="F:translation initiation factor activity"/>
    <property type="evidence" value="ECO:0007669"/>
    <property type="project" value="UniProtKB-UniRule"/>
</dbReference>